<reference evidence="1" key="1">
    <citation type="journal article" date="2014" name="Front. Microbiol.">
        <title>High frequency of phylogenetically diverse reductive dehalogenase-homologous genes in deep subseafloor sedimentary metagenomes.</title>
        <authorList>
            <person name="Kawai M."/>
            <person name="Futagami T."/>
            <person name="Toyoda A."/>
            <person name="Takaki Y."/>
            <person name="Nishi S."/>
            <person name="Hori S."/>
            <person name="Arai W."/>
            <person name="Tsubouchi T."/>
            <person name="Morono Y."/>
            <person name="Uchiyama I."/>
            <person name="Ito T."/>
            <person name="Fujiyama A."/>
            <person name="Inagaki F."/>
            <person name="Takami H."/>
        </authorList>
    </citation>
    <scope>NUCLEOTIDE SEQUENCE</scope>
    <source>
        <strain evidence="1">Expedition CK06-06</strain>
    </source>
</reference>
<sequence>PEQCKCGNKEFTQTEPFYTHQEIELPEIEMEVTHFILHEGKCTNCGKTIKAVIPEEHRTGYGPRLSAFIGDIAGIEGNSRSSIKEVCVVPR</sequence>
<evidence type="ECO:0008006" key="2">
    <source>
        <dbReference type="Google" id="ProtNLM"/>
    </source>
</evidence>
<comment type="caution">
    <text evidence="1">The sequence shown here is derived from an EMBL/GenBank/DDBJ whole genome shotgun (WGS) entry which is preliminary data.</text>
</comment>
<accession>X0VQU7</accession>
<protein>
    <recommendedName>
        <fullName evidence="2">Transposase IS66 zinc-finger binding domain-containing protein</fullName>
    </recommendedName>
</protein>
<dbReference type="EMBL" id="BARS01037683">
    <property type="protein sequence ID" value="GAG14848.1"/>
    <property type="molecule type" value="Genomic_DNA"/>
</dbReference>
<gene>
    <name evidence="1" type="ORF">S01H1_57749</name>
</gene>
<evidence type="ECO:0000313" key="1">
    <source>
        <dbReference type="EMBL" id="GAG14848.1"/>
    </source>
</evidence>
<dbReference type="AlphaFoldDB" id="X0VQU7"/>
<feature type="non-terminal residue" evidence="1">
    <location>
        <position position="1"/>
    </location>
</feature>
<proteinExistence type="predicted"/>
<name>X0VQU7_9ZZZZ</name>
<organism evidence="1">
    <name type="scientific">marine sediment metagenome</name>
    <dbReference type="NCBI Taxonomy" id="412755"/>
    <lineage>
        <taxon>unclassified sequences</taxon>
        <taxon>metagenomes</taxon>
        <taxon>ecological metagenomes</taxon>
    </lineage>
</organism>